<dbReference type="Gramene" id="MELO3C011571.2.1">
    <property type="protein sequence ID" value="MELO3C011571.2.1"/>
    <property type="gene ID" value="MELO3C011571.2"/>
</dbReference>
<organism evidence="1">
    <name type="scientific">Cucumis melo</name>
    <name type="common">Muskmelon</name>
    <dbReference type="NCBI Taxonomy" id="3656"/>
    <lineage>
        <taxon>Eukaryota</taxon>
        <taxon>Viridiplantae</taxon>
        <taxon>Streptophyta</taxon>
        <taxon>Embryophyta</taxon>
        <taxon>Tracheophyta</taxon>
        <taxon>Spermatophyta</taxon>
        <taxon>Magnoliopsida</taxon>
        <taxon>eudicotyledons</taxon>
        <taxon>Gunneridae</taxon>
        <taxon>Pentapetalae</taxon>
        <taxon>rosids</taxon>
        <taxon>fabids</taxon>
        <taxon>Cucurbitales</taxon>
        <taxon>Cucurbitaceae</taxon>
        <taxon>Benincaseae</taxon>
        <taxon>Cucumis</taxon>
    </lineage>
</organism>
<evidence type="ECO:0000313" key="1">
    <source>
        <dbReference type="EnsemblPlants" id="MELO3C011571.2.1"/>
    </source>
</evidence>
<dbReference type="AlphaFoldDB" id="A0A9I9D1F9"/>
<accession>A0A9I9D1F9</accession>
<protein>
    <submittedName>
        <fullName evidence="1">Uncharacterized protein</fullName>
    </submittedName>
</protein>
<sequence>PPEWIFSGPSPDLLDLAERSWVPDLVNVKEKEIKRNIKTKRAKSLLSSPKKMIRDGELESFDTKSYGQKFEIRV</sequence>
<dbReference type="EnsemblPlants" id="MELO3C011571.2.1">
    <property type="protein sequence ID" value="MELO3C011571.2.1"/>
    <property type="gene ID" value="MELO3C011571.2"/>
</dbReference>
<name>A0A9I9D1F9_CUCME</name>
<proteinExistence type="predicted"/>
<reference evidence="1" key="1">
    <citation type="submission" date="2023-03" db="UniProtKB">
        <authorList>
            <consortium name="EnsemblPlants"/>
        </authorList>
    </citation>
    <scope>IDENTIFICATION</scope>
</reference>